<evidence type="ECO:0000313" key="3">
    <source>
        <dbReference type="Proteomes" id="UP000077266"/>
    </source>
</evidence>
<dbReference type="STRING" id="1314781.A0A165F465"/>
<keyword evidence="3" id="KW-1185">Reference proteome</keyword>
<keyword evidence="1" id="KW-0472">Membrane</keyword>
<reference evidence="2 3" key="1">
    <citation type="journal article" date="2016" name="Mol. Biol. Evol.">
        <title>Comparative Genomics of Early-Diverging Mushroom-Forming Fungi Provides Insights into the Origins of Lignocellulose Decay Capabilities.</title>
        <authorList>
            <person name="Nagy L.G."/>
            <person name="Riley R."/>
            <person name="Tritt A."/>
            <person name="Adam C."/>
            <person name="Daum C."/>
            <person name="Floudas D."/>
            <person name="Sun H."/>
            <person name="Yadav J.S."/>
            <person name="Pangilinan J."/>
            <person name="Larsson K.H."/>
            <person name="Matsuura K."/>
            <person name="Barry K."/>
            <person name="Labutti K."/>
            <person name="Kuo R."/>
            <person name="Ohm R.A."/>
            <person name="Bhattacharya S.S."/>
            <person name="Shirouzu T."/>
            <person name="Yoshinaga Y."/>
            <person name="Martin F.M."/>
            <person name="Grigoriev I.V."/>
            <person name="Hibbett D.S."/>
        </authorList>
    </citation>
    <scope>NUCLEOTIDE SEQUENCE [LARGE SCALE GENOMIC DNA]</scope>
    <source>
        <strain evidence="2 3">HHB12029</strain>
    </source>
</reference>
<accession>A0A165F465</accession>
<gene>
    <name evidence="2" type="ORF">EXIGLDRAFT_722797</name>
</gene>
<protein>
    <recommendedName>
        <fullName evidence="4">Low temperature requirement A</fullName>
    </recommendedName>
</protein>
<feature type="transmembrane region" description="Helical" evidence="1">
    <location>
        <begin position="279"/>
        <end position="296"/>
    </location>
</feature>
<feature type="transmembrane region" description="Helical" evidence="1">
    <location>
        <begin position="525"/>
        <end position="546"/>
    </location>
</feature>
<evidence type="ECO:0008006" key="4">
    <source>
        <dbReference type="Google" id="ProtNLM"/>
    </source>
</evidence>
<dbReference type="PANTHER" id="PTHR42101:SF1">
    <property type="entry name" value="LOW TEMPERATURE REQUIREMENT A"/>
    <property type="match status" value="1"/>
</dbReference>
<feature type="transmembrane region" description="Helical" evidence="1">
    <location>
        <begin position="587"/>
        <end position="614"/>
    </location>
</feature>
<dbReference type="Pfam" id="PF06772">
    <property type="entry name" value="LtrA"/>
    <property type="match status" value="1"/>
</dbReference>
<sequence length="649" mass="72574">MGWVPAYFNASVDPADRFLQSQLRQKVIPLSYSPFDPVQDDPNFDELTLPETVVEEEEVEGVEAVPEWLELFFDLAWTITFSGLSANTPIKGAMTVVSYLCFFVLAWWLWIAQVLYDTKFYINDWWHRVFLLLQFILFGALSAFTEGFDVTVGFKTIDQSDAGDAADATYVKRAFLAISLVFFVSRVLLAIEYSRIIRLARHRKLSNLYILVGTLSASAILFLGSFFVTRANPDSQGSNALKFIMWGLAIGIEVLAYFYTSMPRGLIRSGSMPNRLSTLTTVVIGEGLNGLIDPVVSAAKSVGFNGKVAAQVLVTALFVFLIFIIYFQSFRARQAPTSLRQKLVVMVHFPVQLFIILLLEGMKSVLNITTLLNSLEFFILKVASSTGDLLDPAPDIISAYQQIGLSLPELNQKLFNRTGNISPELSQNIISSATNVTLDDFADQEYMLRVLAAAFQALFNTFKVLDDKQNDKFSSYINDDNQNGLAVNDTIWMYQNPDPNSVFPPPTLAGFLDDSAGDRFAPSTWIAGIAGGFLFSLALVMAFNGLHRNRFEWYSLLSRIIGGLGVAVFAFVDVNETALENWVTTGWFLPTIVLCYFILYVVDYVIAVATARALHREQLQARYQPTLNPSDSVSRLKISQPIQTHEKYE</sequence>
<dbReference type="OrthoDB" id="3198598at2759"/>
<keyword evidence="1" id="KW-1133">Transmembrane helix</keyword>
<feature type="transmembrane region" description="Helical" evidence="1">
    <location>
        <begin position="96"/>
        <end position="116"/>
    </location>
</feature>
<feature type="transmembrane region" description="Helical" evidence="1">
    <location>
        <begin position="208"/>
        <end position="228"/>
    </location>
</feature>
<dbReference type="InParanoid" id="A0A165F465"/>
<keyword evidence="1" id="KW-0812">Transmembrane</keyword>
<feature type="transmembrane region" description="Helical" evidence="1">
    <location>
        <begin position="174"/>
        <end position="196"/>
    </location>
</feature>
<feature type="transmembrane region" description="Helical" evidence="1">
    <location>
        <begin position="553"/>
        <end position="572"/>
    </location>
</feature>
<organism evidence="2 3">
    <name type="scientific">Exidia glandulosa HHB12029</name>
    <dbReference type="NCBI Taxonomy" id="1314781"/>
    <lineage>
        <taxon>Eukaryota</taxon>
        <taxon>Fungi</taxon>
        <taxon>Dikarya</taxon>
        <taxon>Basidiomycota</taxon>
        <taxon>Agaricomycotina</taxon>
        <taxon>Agaricomycetes</taxon>
        <taxon>Auriculariales</taxon>
        <taxon>Exidiaceae</taxon>
        <taxon>Exidia</taxon>
    </lineage>
</organism>
<dbReference type="AlphaFoldDB" id="A0A165F465"/>
<feature type="transmembrane region" description="Helical" evidence="1">
    <location>
        <begin position="125"/>
        <end position="144"/>
    </location>
</feature>
<name>A0A165F465_EXIGL</name>
<evidence type="ECO:0000313" key="2">
    <source>
        <dbReference type="EMBL" id="KZV88347.1"/>
    </source>
</evidence>
<proteinExistence type="predicted"/>
<feature type="transmembrane region" description="Helical" evidence="1">
    <location>
        <begin position="240"/>
        <end position="259"/>
    </location>
</feature>
<evidence type="ECO:0000256" key="1">
    <source>
        <dbReference type="SAM" id="Phobius"/>
    </source>
</evidence>
<feature type="transmembrane region" description="Helical" evidence="1">
    <location>
        <begin position="339"/>
        <end position="359"/>
    </location>
</feature>
<feature type="transmembrane region" description="Helical" evidence="1">
    <location>
        <begin position="308"/>
        <end position="327"/>
    </location>
</feature>
<dbReference type="EMBL" id="KV426102">
    <property type="protein sequence ID" value="KZV88347.1"/>
    <property type="molecule type" value="Genomic_DNA"/>
</dbReference>
<dbReference type="PANTHER" id="PTHR42101">
    <property type="entry name" value="CHROMOSOME 16, WHOLE GENOME SHOTGUN SEQUENCE"/>
    <property type="match status" value="1"/>
</dbReference>
<dbReference type="Proteomes" id="UP000077266">
    <property type="component" value="Unassembled WGS sequence"/>
</dbReference>
<dbReference type="InterPro" id="IPR010640">
    <property type="entry name" value="Low_temperature_requirement_A"/>
</dbReference>